<feature type="transmembrane region" description="Helical" evidence="8">
    <location>
        <begin position="254"/>
        <end position="274"/>
    </location>
</feature>
<dbReference type="InterPro" id="IPR003593">
    <property type="entry name" value="AAA+_ATPase"/>
</dbReference>
<evidence type="ECO:0000256" key="7">
    <source>
        <dbReference type="ARBA" id="ARBA00024725"/>
    </source>
</evidence>
<evidence type="ECO:0000256" key="8">
    <source>
        <dbReference type="SAM" id="Phobius"/>
    </source>
</evidence>
<feature type="transmembrane region" description="Helical" evidence="8">
    <location>
        <begin position="171"/>
        <end position="191"/>
    </location>
</feature>
<keyword evidence="2 8" id="KW-0812">Transmembrane</keyword>
<evidence type="ECO:0000256" key="1">
    <source>
        <dbReference type="ARBA" id="ARBA00004651"/>
    </source>
</evidence>
<dbReference type="PANTHER" id="PTHR43394:SF7">
    <property type="entry name" value="ABC TRANSPORTER B FAMILY MEMBER 28"/>
    <property type="match status" value="1"/>
</dbReference>
<dbReference type="InterPro" id="IPR003439">
    <property type="entry name" value="ABC_transporter-like_ATP-bd"/>
</dbReference>
<keyword evidence="4 11" id="KW-0067">ATP-binding</keyword>
<dbReference type="InterPro" id="IPR027417">
    <property type="entry name" value="P-loop_NTPase"/>
</dbReference>
<comment type="function">
    <text evidence="7">Part of an ABC transporter complex. Transmembrane domains (TMD) form a pore in the inner membrane and the ATP-binding domain (NBD) is responsible for energy generation.</text>
</comment>
<gene>
    <name evidence="11" type="ORF">SAMN05444358_11096</name>
</gene>
<feature type="domain" description="ABC transmembrane type-1" evidence="10">
    <location>
        <begin position="33"/>
        <end position="308"/>
    </location>
</feature>
<comment type="subcellular location">
    <subcellularLocation>
        <location evidence="1">Cell membrane</location>
        <topology evidence="1">Multi-pass membrane protein</topology>
    </subcellularLocation>
</comment>
<evidence type="ECO:0000259" key="9">
    <source>
        <dbReference type="PROSITE" id="PS50893"/>
    </source>
</evidence>
<feature type="transmembrane region" description="Helical" evidence="8">
    <location>
        <begin position="29"/>
        <end position="52"/>
    </location>
</feature>
<evidence type="ECO:0000313" key="11">
    <source>
        <dbReference type="EMBL" id="SDX74850.1"/>
    </source>
</evidence>
<dbReference type="PROSITE" id="PS00211">
    <property type="entry name" value="ABC_TRANSPORTER_1"/>
    <property type="match status" value="1"/>
</dbReference>
<evidence type="ECO:0000256" key="3">
    <source>
        <dbReference type="ARBA" id="ARBA00022741"/>
    </source>
</evidence>
<dbReference type="GO" id="GO:0016887">
    <property type="term" value="F:ATP hydrolysis activity"/>
    <property type="evidence" value="ECO:0007669"/>
    <property type="project" value="InterPro"/>
</dbReference>
<dbReference type="FunFam" id="3.40.50.300:FF:000218">
    <property type="entry name" value="Multidrug ABC transporter ATP-binding protein"/>
    <property type="match status" value="1"/>
</dbReference>
<sequence length="593" mass="64825">MQKIKSKISAVLDDSILWRLLAENMREQMVPYIIAIIAMVFVATTTASIAFIMRDVVDSLFDSENSAKILGVSVAVFSIFFVKGVATYIQIVALTRAGNRIVSKQQIKLYDKLLRQGVSFFNLTESSDLLLKVTQTAQAARTVIEIMVTTAVRDMLTLIGLLAVMFYQQPILSLFTLIVGPLAVLGVRLLLRKVREIADMELQSMGAIMKVIQETSAGIRVVKAFGLEERMAGQMNSAVKSVEKRRNKLARLQAATSPLTDILAGFAIASVIGLSAGKLFGAAASTPGELMSFVTAVMMAYEPAKRLTKVRVKMELGLRRVQMLFNMLDEPETLPEEANPKTLPDGPREVVFNDVSFGYRRRDPILKGLSLTFEAGQTTALVGLSGGGKSTILNLALRLYDPLGGSVSIDGQDIKFASFKSLRKNMSFVGQETFLFSASIADNIRFGREDASQEEVIEAAKAANAYDFIMTLEDGFDTMVGENGAFLSGGQKQRLAIARALLRDSPILLLDEPTSALDSKSEHLVQEALSRLTEGRTTIIVAHRLSTIMHADKIVVIESGEVLEQGNAAQLLQKPGPFKTLYDHQYSNAVHAE</sequence>
<dbReference type="CDD" id="cd18552">
    <property type="entry name" value="ABC_6TM_MsbA_like"/>
    <property type="match status" value="1"/>
</dbReference>
<dbReference type="OrthoDB" id="9808328at2"/>
<organism evidence="11 12">
    <name type="scientific">Ruegeria halocynthiae</name>
    <dbReference type="NCBI Taxonomy" id="985054"/>
    <lineage>
        <taxon>Bacteria</taxon>
        <taxon>Pseudomonadati</taxon>
        <taxon>Pseudomonadota</taxon>
        <taxon>Alphaproteobacteria</taxon>
        <taxon>Rhodobacterales</taxon>
        <taxon>Roseobacteraceae</taxon>
        <taxon>Ruegeria</taxon>
    </lineage>
</organism>
<feature type="transmembrane region" description="Helical" evidence="8">
    <location>
        <begin position="142"/>
        <end position="165"/>
    </location>
</feature>
<evidence type="ECO:0000313" key="12">
    <source>
        <dbReference type="Proteomes" id="UP000183400"/>
    </source>
</evidence>
<keyword evidence="5 8" id="KW-1133">Transmembrane helix</keyword>
<dbReference type="EMBL" id="FNNP01000010">
    <property type="protein sequence ID" value="SDX74850.1"/>
    <property type="molecule type" value="Genomic_DNA"/>
</dbReference>
<dbReference type="InterPro" id="IPR036640">
    <property type="entry name" value="ABC1_TM_sf"/>
</dbReference>
<dbReference type="Gene3D" id="3.40.50.300">
    <property type="entry name" value="P-loop containing nucleotide triphosphate hydrolases"/>
    <property type="match status" value="1"/>
</dbReference>
<dbReference type="InterPro" id="IPR017871">
    <property type="entry name" value="ABC_transporter-like_CS"/>
</dbReference>
<dbReference type="SUPFAM" id="SSF52540">
    <property type="entry name" value="P-loop containing nucleoside triphosphate hydrolases"/>
    <property type="match status" value="1"/>
</dbReference>
<dbReference type="InterPro" id="IPR039421">
    <property type="entry name" value="Type_1_exporter"/>
</dbReference>
<keyword evidence="12" id="KW-1185">Reference proteome</keyword>
<dbReference type="GO" id="GO:0015421">
    <property type="term" value="F:ABC-type oligopeptide transporter activity"/>
    <property type="evidence" value="ECO:0007669"/>
    <property type="project" value="TreeGrafter"/>
</dbReference>
<dbReference type="AlphaFoldDB" id="A0A1H3E8C3"/>
<dbReference type="Pfam" id="PF00664">
    <property type="entry name" value="ABC_membrane"/>
    <property type="match status" value="1"/>
</dbReference>
<evidence type="ECO:0000256" key="6">
    <source>
        <dbReference type="ARBA" id="ARBA00023136"/>
    </source>
</evidence>
<dbReference type="SMART" id="SM00382">
    <property type="entry name" value="AAA"/>
    <property type="match status" value="1"/>
</dbReference>
<dbReference type="Proteomes" id="UP000183400">
    <property type="component" value="Unassembled WGS sequence"/>
</dbReference>
<evidence type="ECO:0000259" key="10">
    <source>
        <dbReference type="PROSITE" id="PS50929"/>
    </source>
</evidence>
<evidence type="ECO:0000256" key="5">
    <source>
        <dbReference type="ARBA" id="ARBA00022989"/>
    </source>
</evidence>
<dbReference type="Pfam" id="PF00005">
    <property type="entry name" value="ABC_tran"/>
    <property type="match status" value="1"/>
</dbReference>
<feature type="transmembrane region" description="Helical" evidence="8">
    <location>
        <begin position="72"/>
        <end position="94"/>
    </location>
</feature>
<protein>
    <submittedName>
        <fullName evidence="11">ATP-binding cassette, subfamily B</fullName>
    </submittedName>
</protein>
<proteinExistence type="predicted"/>
<keyword evidence="6 8" id="KW-0472">Membrane</keyword>
<dbReference type="RefSeq" id="WP_083347795.1">
    <property type="nucleotide sequence ID" value="NZ_FNNP01000010.1"/>
</dbReference>
<reference evidence="12" key="1">
    <citation type="submission" date="2016-10" db="EMBL/GenBank/DDBJ databases">
        <authorList>
            <person name="Varghese N."/>
            <person name="Submissions S."/>
        </authorList>
    </citation>
    <scope>NUCLEOTIDE SEQUENCE [LARGE SCALE GENOMIC DNA]</scope>
    <source>
        <strain evidence="12">DSM 27839</strain>
    </source>
</reference>
<dbReference type="PROSITE" id="PS50893">
    <property type="entry name" value="ABC_TRANSPORTER_2"/>
    <property type="match status" value="1"/>
</dbReference>
<evidence type="ECO:0000256" key="4">
    <source>
        <dbReference type="ARBA" id="ARBA00022840"/>
    </source>
</evidence>
<dbReference type="InterPro" id="IPR011527">
    <property type="entry name" value="ABC1_TM_dom"/>
</dbReference>
<dbReference type="PROSITE" id="PS50929">
    <property type="entry name" value="ABC_TM1F"/>
    <property type="match status" value="1"/>
</dbReference>
<evidence type="ECO:0000256" key="2">
    <source>
        <dbReference type="ARBA" id="ARBA00022692"/>
    </source>
</evidence>
<dbReference type="SUPFAM" id="SSF90123">
    <property type="entry name" value="ABC transporter transmembrane region"/>
    <property type="match status" value="1"/>
</dbReference>
<dbReference type="GO" id="GO:0005886">
    <property type="term" value="C:plasma membrane"/>
    <property type="evidence" value="ECO:0007669"/>
    <property type="project" value="UniProtKB-SubCell"/>
</dbReference>
<keyword evidence="3" id="KW-0547">Nucleotide-binding</keyword>
<name>A0A1H3E8C3_9RHOB</name>
<dbReference type="GO" id="GO:0005524">
    <property type="term" value="F:ATP binding"/>
    <property type="evidence" value="ECO:0007669"/>
    <property type="project" value="UniProtKB-KW"/>
</dbReference>
<dbReference type="GO" id="GO:0090374">
    <property type="term" value="P:oligopeptide export from mitochondrion"/>
    <property type="evidence" value="ECO:0007669"/>
    <property type="project" value="TreeGrafter"/>
</dbReference>
<dbReference type="STRING" id="985054.SAMN05444358_11096"/>
<feature type="domain" description="ABC transporter" evidence="9">
    <location>
        <begin position="350"/>
        <end position="584"/>
    </location>
</feature>
<dbReference type="Gene3D" id="1.20.1560.10">
    <property type="entry name" value="ABC transporter type 1, transmembrane domain"/>
    <property type="match status" value="1"/>
</dbReference>
<dbReference type="PANTHER" id="PTHR43394">
    <property type="entry name" value="ATP-DEPENDENT PERMEASE MDL1, MITOCHONDRIAL"/>
    <property type="match status" value="1"/>
</dbReference>
<accession>A0A1H3E8C3</accession>